<evidence type="ECO:0000313" key="3">
    <source>
        <dbReference type="Proteomes" id="UP000574390"/>
    </source>
</evidence>
<keyword evidence="1" id="KW-0175">Coiled coil</keyword>
<gene>
    <name evidence="2" type="ORF">FOZ62_005065</name>
</gene>
<evidence type="ECO:0000313" key="2">
    <source>
        <dbReference type="EMBL" id="KAF4705115.1"/>
    </source>
</evidence>
<sequence>MPEVGCCVGMGTSRPVAVLRGVVVVAHRMSNNEQCCQGWMTKLEQRTIELASASSREALLKRELESLTAACARAEAKATGLEEEKKDWQMEKKQLEAEWGASQPILYLSPSTSGYSSEWIEYTMRNVR</sequence>
<comment type="caution">
    <text evidence="2">The sequence shown here is derived from an EMBL/GenBank/DDBJ whole genome shotgun (WGS) entry which is preliminary data.</text>
</comment>
<dbReference type="Proteomes" id="UP000574390">
    <property type="component" value="Unassembled WGS sequence"/>
</dbReference>
<dbReference type="EMBL" id="JABANM010031121">
    <property type="protein sequence ID" value="KAF4705115.1"/>
    <property type="molecule type" value="Genomic_DNA"/>
</dbReference>
<evidence type="ECO:0000256" key="1">
    <source>
        <dbReference type="SAM" id="Coils"/>
    </source>
</evidence>
<organism evidence="2 3">
    <name type="scientific">Perkinsus olseni</name>
    <name type="common">Perkinsus atlanticus</name>
    <dbReference type="NCBI Taxonomy" id="32597"/>
    <lineage>
        <taxon>Eukaryota</taxon>
        <taxon>Sar</taxon>
        <taxon>Alveolata</taxon>
        <taxon>Perkinsozoa</taxon>
        <taxon>Perkinsea</taxon>
        <taxon>Perkinsida</taxon>
        <taxon>Perkinsidae</taxon>
        <taxon>Perkinsus</taxon>
    </lineage>
</organism>
<proteinExistence type="predicted"/>
<name>A0A7J6Q9Q9_PEROL</name>
<dbReference type="AlphaFoldDB" id="A0A7J6Q9Q9"/>
<feature type="coiled-coil region" evidence="1">
    <location>
        <begin position="50"/>
        <end position="98"/>
    </location>
</feature>
<reference evidence="2 3" key="1">
    <citation type="submission" date="2020-04" db="EMBL/GenBank/DDBJ databases">
        <title>Perkinsus olseni comparative genomics.</title>
        <authorList>
            <person name="Bogema D.R."/>
        </authorList>
    </citation>
    <scope>NUCLEOTIDE SEQUENCE [LARGE SCALE GENOMIC DNA]</scope>
    <source>
        <strain evidence="2">ATCC PRA-205</strain>
    </source>
</reference>
<accession>A0A7J6Q9Q9</accession>
<protein>
    <submittedName>
        <fullName evidence="2">Uncharacterized protein</fullName>
    </submittedName>
</protein>